<feature type="domain" description="Ppx/GppA phosphatase N-terminal" evidence="1">
    <location>
        <begin position="36"/>
        <end position="325"/>
    </location>
</feature>
<organism evidence="2 3">
    <name type="scientific">Telmatospirillum siberiense</name>
    <dbReference type="NCBI Taxonomy" id="382514"/>
    <lineage>
        <taxon>Bacteria</taxon>
        <taxon>Pseudomonadati</taxon>
        <taxon>Pseudomonadota</taxon>
        <taxon>Alphaproteobacteria</taxon>
        <taxon>Rhodospirillales</taxon>
        <taxon>Rhodospirillaceae</taxon>
        <taxon>Telmatospirillum</taxon>
    </lineage>
</organism>
<dbReference type="SUPFAM" id="SSF53067">
    <property type="entry name" value="Actin-like ATPase domain"/>
    <property type="match status" value="2"/>
</dbReference>
<dbReference type="Gene3D" id="3.30.420.150">
    <property type="entry name" value="Exopolyphosphatase. Domain 2"/>
    <property type="match status" value="1"/>
</dbReference>
<protein>
    <submittedName>
        <fullName evidence="2">Exopolyphosphatase</fullName>
    </submittedName>
</protein>
<name>A0A2N3PUE2_9PROT</name>
<sequence length="333" mass="36024">MSGRRDESSHQPLYGALDLGTNNCRLLLATPNEDGFRVVEAFSRVTRLGEGLANSGLLSEAAIERTLCALRQCAQRVERREVRRLRSVATEACRRASNGVDFLRRVFENTGLVLETISAEDEAKLALAGCAPLLDRSHPFALVFDIGGGSTELIKVRLGETPAEDGVETVVSLPLGVVTLAEEAGERLHEALGYASVVDLLVERLRPFDQRSGFGPLVARGLVQMLGTSGTVTTLAGVHLDLPRYDRALVDGLVMEYSEVAAISRRLVTADARERAQHPCIGEVRADLVVAGCAILEAICRLWPADRLTVADRGVREGVLLSMMQADRLAARS</sequence>
<dbReference type="OrthoDB" id="9793035at2"/>
<keyword evidence="3" id="KW-1185">Reference proteome</keyword>
<dbReference type="Proteomes" id="UP000233293">
    <property type="component" value="Unassembled WGS sequence"/>
</dbReference>
<dbReference type="CDD" id="cd24054">
    <property type="entry name" value="ASKHA_NBD_AaPPX-GppA_MtPPX2-like"/>
    <property type="match status" value="1"/>
</dbReference>
<gene>
    <name evidence="2" type="ORF">CWS72_14095</name>
</gene>
<reference evidence="3" key="1">
    <citation type="submission" date="2017-12" db="EMBL/GenBank/DDBJ databases">
        <title>Draft genome sequence of Telmatospirillum siberiense 26-4b1T, an acidotolerant peatland alphaproteobacterium potentially involved in sulfur cycling.</title>
        <authorList>
            <person name="Hausmann B."/>
            <person name="Pjevac P."/>
            <person name="Schreck K."/>
            <person name="Herbold C.W."/>
            <person name="Daims H."/>
            <person name="Wagner M."/>
            <person name="Pester M."/>
            <person name="Loy A."/>
        </authorList>
    </citation>
    <scope>NUCLEOTIDE SEQUENCE [LARGE SCALE GENOMIC DNA]</scope>
    <source>
        <strain evidence="3">26-4b1</strain>
    </source>
</reference>
<dbReference type="EMBL" id="PIUM01000015">
    <property type="protein sequence ID" value="PKU24017.1"/>
    <property type="molecule type" value="Genomic_DNA"/>
</dbReference>
<accession>A0A2N3PUE2</accession>
<dbReference type="Pfam" id="PF02541">
    <property type="entry name" value="Ppx-GppA"/>
    <property type="match status" value="1"/>
</dbReference>
<dbReference type="InterPro" id="IPR050273">
    <property type="entry name" value="GppA/Ppx_hydrolase"/>
</dbReference>
<dbReference type="PANTHER" id="PTHR30005:SF0">
    <property type="entry name" value="RETROGRADE REGULATION PROTEIN 2"/>
    <property type="match status" value="1"/>
</dbReference>
<dbReference type="AlphaFoldDB" id="A0A2N3PUE2"/>
<dbReference type="GO" id="GO:0016462">
    <property type="term" value="F:pyrophosphatase activity"/>
    <property type="evidence" value="ECO:0007669"/>
    <property type="project" value="TreeGrafter"/>
</dbReference>
<evidence type="ECO:0000313" key="3">
    <source>
        <dbReference type="Proteomes" id="UP000233293"/>
    </source>
</evidence>
<dbReference type="InterPro" id="IPR003695">
    <property type="entry name" value="Ppx_GppA_N"/>
</dbReference>
<comment type="caution">
    <text evidence="2">The sequence shown here is derived from an EMBL/GenBank/DDBJ whole genome shotgun (WGS) entry which is preliminary data.</text>
</comment>
<proteinExistence type="predicted"/>
<dbReference type="PANTHER" id="PTHR30005">
    <property type="entry name" value="EXOPOLYPHOSPHATASE"/>
    <property type="match status" value="1"/>
</dbReference>
<evidence type="ECO:0000259" key="1">
    <source>
        <dbReference type="Pfam" id="PF02541"/>
    </source>
</evidence>
<dbReference type="InterPro" id="IPR043129">
    <property type="entry name" value="ATPase_NBD"/>
</dbReference>
<evidence type="ECO:0000313" key="2">
    <source>
        <dbReference type="EMBL" id="PKU24017.1"/>
    </source>
</evidence>
<dbReference type="Gene3D" id="3.30.420.40">
    <property type="match status" value="1"/>
</dbReference>